<keyword evidence="2" id="KW-0378">Hydrolase</keyword>
<dbReference type="KEGG" id="tva:4743660"/>
<organism evidence="6 7">
    <name type="scientific">Trichomonas vaginalis (strain ATCC PRA-98 / G3)</name>
    <dbReference type="NCBI Taxonomy" id="412133"/>
    <lineage>
        <taxon>Eukaryota</taxon>
        <taxon>Metamonada</taxon>
        <taxon>Parabasalia</taxon>
        <taxon>Trichomonadida</taxon>
        <taxon>Trichomonadidae</taxon>
        <taxon>Trichomonas</taxon>
    </lineage>
</organism>
<dbReference type="GO" id="GO:0016020">
    <property type="term" value="C:membrane"/>
    <property type="evidence" value="ECO:0000318"/>
    <property type="project" value="GO_Central"/>
</dbReference>
<dbReference type="EMBL" id="DS114759">
    <property type="protein sequence ID" value="EAX86016.1"/>
    <property type="molecule type" value="Genomic_DNA"/>
</dbReference>
<dbReference type="Gene3D" id="3.30.420.150">
    <property type="entry name" value="Exopolyphosphatase. Domain 2"/>
    <property type="match status" value="1"/>
</dbReference>
<evidence type="ECO:0000256" key="4">
    <source>
        <dbReference type="PIRSR" id="PIRSR600407-2"/>
    </source>
</evidence>
<evidence type="ECO:0000256" key="2">
    <source>
        <dbReference type="ARBA" id="ARBA00022801"/>
    </source>
</evidence>
<feature type="active site" description="Proton acceptor" evidence="3">
    <location>
        <position position="126"/>
    </location>
</feature>
<dbReference type="Pfam" id="PF01150">
    <property type="entry name" value="GDA1_CD39"/>
    <property type="match status" value="1"/>
</dbReference>
<reference evidence="6" key="1">
    <citation type="submission" date="2006-10" db="EMBL/GenBank/DDBJ databases">
        <authorList>
            <person name="Amadeo P."/>
            <person name="Zhao Q."/>
            <person name="Wortman J."/>
            <person name="Fraser-Liggett C."/>
            <person name="Carlton J."/>
        </authorList>
    </citation>
    <scope>NUCLEOTIDE SEQUENCE</scope>
    <source>
        <strain evidence="6">G3</strain>
    </source>
</reference>
<dbReference type="STRING" id="5722.A2GA01"/>
<keyword evidence="5" id="KW-0472">Membrane</keyword>
<reference evidence="6" key="2">
    <citation type="journal article" date="2007" name="Science">
        <title>Draft genome sequence of the sexually transmitted pathogen Trichomonas vaginalis.</title>
        <authorList>
            <person name="Carlton J.M."/>
            <person name="Hirt R.P."/>
            <person name="Silva J.C."/>
            <person name="Delcher A.L."/>
            <person name="Schatz M."/>
            <person name="Zhao Q."/>
            <person name="Wortman J.R."/>
            <person name="Bidwell S.L."/>
            <person name="Alsmark U.C.M."/>
            <person name="Besteiro S."/>
            <person name="Sicheritz-Ponten T."/>
            <person name="Noel C.J."/>
            <person name="Dacks J.B."/>
            <person name="Foster P.G."/>
            <person name="Simillion C."/>
            <person name="Van de Peer Y."/>
            <person name="Miranda-Saavedra D."/>
            <person name="Barton G.J."/>
            <person name="Westrop G.D."/>
            <person name="Mueller S."/>
            <person name="Dessi D."/>
            <person name="Fiori P.L."/>
            <person name="Ren Q."/>
            <person name="Paulsen I."/>
            <person name="Zhang H."/>
            <person name="Bastida-Corcuera F.D."/>
            <person name="Simoes-Barbosa A."/>
            <person name="Brown M.T."/>
            <person name="Hayes R.D."/>
            <person name="Mukherjee M."/>
            <person name="Okumura C.Y."/>
            <person name="Schneider R."/>
            <person name="Smith A.J."/>
            <person name="Vanacova S."/>
            <person name="Villalvazo M."/>
            <person name="Haas B.J."/>
            <person name="Pertea M."/>
            <person name="Feldblyum T.V."/>
            <person name="Utterback T.R."/>
            <person name="Shu C.L."/>
            <person name="Osoegawa K."/>
            <person name="de Jong P.J."/>
            <person name="Hrdy I."/>
            <person name="Horvathova L."/>
            <person name="Zubacova Z."/>
            <person name="Dolezal P."/>
            <person name="Malik S.B."/>
            <person name="Logsdon J.M. Jr."/>
            <person name="Henze K."/>
            <person name="Gupta A."/>
            <person name="Wang C.C."/>
            <person name="Dunne R.L."/>
            <person name="Upcroft J.A."/>
            <person name="Upcroft P."/>
            <person name="White O."/>
            <person name="Salzberg S.L."/>
            <person name="Tang P."/>
            <person name="Chiu C.-H."/>
            <person name="Lee Y.-S."/>
            <person name="Embley T.M."/>
            <person name="Coombs G.H."/>
            <person name="Mottram J.C."/>
            <person name="Tachezy J."/>
            <person name="Fraser-Liggett C.M."/>
            <person name="Johnson P.J."/>
        </authorList>
    </citation>
    <scope>NUCLEOTIDE SEQUENCE [LARGE SCALE GENOMIC DNA]</scope>
    <source>
        <strain evidence="6">G3</strain>
    </source>
</reference>
<feature type="binding site" evidence="4">
    <location>
        <begin position="155"/>
        <end position="159"/>
    </location>
    <ligand>
        <name>ATP</name>
        <dbReference type="ChEBI" id="CHEBI:30616"/>
    </ligand>
</feature>
<accession>A2GA01</accession>
<name>A2GA01_TRIV3</name>
<dbReference type="AlphaFoldDB" id="A2GA01"/>
<dbReference type="VEuPathDB" id="TrichDB:TVAG_167570"/>
<evidence type="ECO:0008006" key="8">
    <source>
        <dbReference type="Google" id="ProtNLM"/>
    </source>
</evidence>
<dbReference type="InParanoid" id="A2GA01"/>
<keyword evidence="4" id="KW-0547">Nucleotide-binding</keyword>
<evidence type="ECO:0000256" key="3">
    <source>
        <dbReference type="PIRSR" id="PIRSR600407-1"/>
    </source>
</evidence>
<feature type="transmembrane region" description="Helical" evidence="5">
    <location>
        <begin position="389"/>
        <end position="412"/>
    </location>
</feature>
<dbReference type="SMR" id="A2GA01"/>
<evidence type="ECO:0000256" key="1">
    <source>
        <dbReference type="ARBA" id="ARBA00009283"/>
    </source>
</evidence>
<dbReference type="GO" id="GO:0017110">
    <property type="term" value="F:nucleoside diphosphate phosphatase activity"/>
    <property type="evidence" value="ECO:0000318"/>
    <property type="project" value="GO_Central"/>
</dbReference>
<dbReference type="GO" id="GO:0005524">
    <property type="term" value="F:ATP binding"/>
    <property type="evidence" value="ECO:0007669"/>
    <property type="project" value="UniProtKB-KW"/>
</dbReference>
<proteinExistence type="inferred from homology"/>
<dbReference type="VEuPathDB" id="TrichDB:TVAGG3_0553160"/>
<dbReference type="OrthoDB" id="6372431at2759"/>
<dbReference type="GO" id="GO:0009134">
    <property type="term" value="P:nucleoside diphosphate catabolic process"/>
    <property type="evidence" value="ECO:0000318"/>
    <property type="project" value="GO_Central"/>
</dbReference>
<comment type="similarity">
    <text evidence="1">Belongs to the GDA1/CD39 NTPase family.</text>
</comment>
<gene>
    <name evidence="6" type="ORF">TVAG_167570</name>
</gene>
<dbReference type="InterPro" id="IPR000407">
    <property type="entry name" value="GDA1_CD39_NTPase"/>
</dbReference>
<evidence type="ECO:0000313" key="7">
    <source>
        <dbReference type="Proteomes" id="UP000001542"/>
    </source>
</evidence>
<keyword evidence="4" id="KW-0067">ATP-binding</keyword>
<keyword evidence="5" id="KW-1133">Transmembrane helix</keyword>
<dbReference type="Proteomes" id="UP000001542">
    <property type="component" value="Unassembled WGS sequence"/>
</dbReference>
<dbReference type="RefSeq" id="XP_001298946.1">
    <property type="nucleotide sequence ID" value="XM_001298945.1"/>
</dbReference>
<sequence>MVDAGSSGTRGFLYTWNDIDLIPEVSQCFDGEKRMKYKAKIRLASAAEDPEAIQNIFKPMIDMFMKKLTPEIAKETPIYVYATAGMRLLSVDNQEKVFSQVYDYFKKNSLFLVKRNNFRVISGVEEGVYGWLSVNNLLENFKYQKPYVGSIDLGGASFQIALQVNESEQLDESILVKVGQQRIRIFSHSYLGYGVDVSSKSISKAISAITDSNTINNPCFPRNYTTIIKGKEDITVHGTGDFDKCARLTKKILIDGPHFETVNIPGISGQSKFVGMANLYFVNNFFGLPESSSMEELKKAGTSFCSKQWSKIEEELKGKESLEYAPTYCYCAAYQYTLLQKGFNFKDGNNEIRKLDDINGVDLSWAIGAMLAHVSDIDIVAKTVVPMKLVISVNIAVFCVLALIYIVISMCYKSNPYTTMPPVEELPPIEENEV</sequence>
<dbReference type="PANTHER" id="PTHR11782">
    <property type="entry name" value="ADENOSINE/GUANOSINE DIPHOSPHATASE"/>
    <property type="match status" value="1"/>
</dbReference>
<dbReference type="eggNOG" id="KOG1386">
    <property type="taxonomic scope" value="Eukaryota"/>
</dbReference>
<dbReference type="OMA" id="GNAISDM"/>
<dbReference type="Gene3D" id="3.30.420.40">
    <property type="match status" value="1"/>
</dbReference>
<evidence type="ECO:0000256" key="5">
    <source>
        <dbReference type="SAM" id="Phobius"/>
    </source>
</evidence>
<protein>
    <recommendedName>
        <fullName evidence="8">GDA1/CD39 family protein</fullName>
    </recommendedName>
</protein>
<evidence type="ECO:0000313" key="6">
    <source>
        <dbReference type="EMBL" id="EAX86016.1"/>
    </source>
</evidence>
<dbReference type="FunCoup" id="A2GA01">
    <property type="interactions" value="207"/>
</dbReference>
<keyword evidence="5" id="KW-0812">Transmembrane</keyword>
<dbReference type="PANTHER" id="PTHR11782:SF83">
    <property type="entry name" value="GUANOSINE-DIPHOSPHATASE"/>
    <property type="match status" value="1"/>
</dbReference>
<keyword evidence="7" id="KW-1185">Reference proteome</keyword>
<dbReference type="CDD" id="cd24003">
    <property type="entry name" value="ASKHA_NBD_GDA1_CD39_NTPase"/>
    <property type="match status" value="1"/>
</dbReference>